<dbReference type="OrthoDB" id="6078042at2759"/>
<dbReference type="InterPro" id="IPR001841">
    <property type="entry name" value="Znf_RING"/>
</dbReference>
<feature type="compositionally biased region" description="Low complexity" evidence="4">
    <location>
        <begin position="220"/>
        <end position="240"/>
    </location>
</feature>
<dbReference type="Proteomes" id="UP000694845">
    <property type="component" value="Unplaced"/>
</dbReference>
<dbReference type="GeneID" id="110973943"/>
<dbReference type="Pfam" id="PF13920">
    <property type="entry name" value="zf-C3HC4_3"/>
    <property type="match status" value="1"/>
</dbReference>
<keyword evidence="1 3" id="KW-0479">Metal-binding</keyword>
<feature type="domain" description="RING-type" evidence="5">
    <location>
        <begin position="502"/>
        <end position="541"/>
    </location>
</feature>
<organism evidence="6 7">
    <name type="scientific">Acanthaster planci</name>
    <name type="common">Crown-of-thorns starfish</name>
    <dbReference type="NCBI Taxonomy" id="133434"/>
    <lineage>
        <taxon>Eukaryota</taxon>
        <taxon>Metazoa</taxon>
        <taxon>Echinodermata</taxon>
        <taxon>Eleutherozoa</taxon>
        <taxon>Asterozoa</taxon>
        <taxon>Asteroidea</taxon>
        <taxon>Valvatacea</taxon>
        <taxon>Valvatida</taxon>
        <taxon>Acanthasteridae</taxon>
        <taxon>Acanthaster</taxon>
    </lineage>
</organism>
<evidence type="ECO:0000256" key="3">
    <source>
        <dbReference type="PROSITE-ProRule" id="PRU00175"/>
    </source>
</evidence>
<keyword evidence="1 3" id="KW-0863">Zinc-finger</keyword>
<feature type="compositionally biased region" description="Low complexity" evidence="4">
    <location>
        <begin position="1"/>
        <end position="18"/>
    </location>
</feature>
<dbReference type="InterPro" id="IPR013083">
    <property type="entry name" value="Znf_RING/FYVE/PHD"/>
</dbReference>
<dbReference type="PANTHER" id="PTHR46519">
    <property type="entry name" value="RING/U-BOX SUPERFAMILY PROTEIN"/>
    <property type="match status" value="1"/>
</dbReference>
<feature type="compositionally biased region" description="Low complexity" evidence="4">
    <location>
        <begin position="273"/>
        <end position="293"/>
    </location>
</feature>
<feature type="region of interest" description="Disordered" evidence="4">
    <location>
        <begin position="219"/>
        <end position="293"/>
    </location>
</feature>
<feature type="compositionally biased region" description="Pro residues" evidence="4">
    <location>
        <begin position="243"/>
        <end position="272"/>
    </location>
</feature>
<evidence type="ECO:0000256" key="1">
    <source>
        <dbReference type="ARBA" id="ARBA00022771"/>
    </source>
</evidence>
<feature type="region of interest" description="Disordered" evidence="4">
    <location>
        <begin position="35"/>
        <end position="57"/>
    </location>
</feature>
<sequence>MSINEQSSSTCSNSSNSSDSEELCALSGLKLDGETPACKADLPPAADGAAGGVSSGSQAVNTATASLSLAEGLDKLLQKQRSDLLFELRKIQHGHRPVTNTDRRETLEEFFSDALNQSTSGGPRQPQGGAEGSARRPASRPQSVLSEVQGLSERRPVTSVLASESFRRNLEDAIRGSLVRQDRELQQAIRLRAAGFDVGSTRAPTATVANADPFQQHMESLSQLSHSSSSSHPSGLGDLSVFSPPPPPSLPPLGRPVIPPQPPQMQPFPAPQWRPQQPQWQPRPYQQQPWQQQQQQQAWQQQQQAWQQQQQVWQPVVQPQQPWLVQNSTAPEPSNMVAYLQHVQREDTVFEISELVQRQVVSSMLNSNFRGTLENTMMGRLQQTEADGLSVQNFIQSLQQSQPHRRNDFSHLGIQAPTRQQSAPVSAAGPTTWTGSEMDTMRRQIEEMQTMLRLTFELQLDMQRSIRQEVAAALSGQTQPVSSTHAVAAPMPPSQPAGEGQCIICLEKSVDAVLYQCGHMCCCLSCGLRLRGMGSHCPMCRAPIRDVIRCYRCQRD</sequence>
<evidence type="ECO:0000256" key="4">
    <source>
        <dbReference type="SAM" id="MobiDB-lite"/>
    </source>
</evidence>
<evidence type="ECO:0000259" key="5">
    <source>
        <dbReference type="PROSITE" id="PS50089"/>
    </source>
</evidence>
<name>A0A8B7XJC1_ACAPL</name>
<dbReference type="PANTHER" id="PTHR46519:SF2">
    <property type="entry name" value="RING_U-BOX SUPERFAMILY PROTEIN"/>
    <property type="match status" value="1"/>
</dbReference>
<evidence type="ECO:0000313" key="6">
    <source>
        <dbReference type="Proteomes" id="UP000694845"/>
    </source>
</evidence>
<protein>
    <submittedName>
        <fullName evidence="7">Uncharacterized protein LOC110973943</fullName>
    </submittedName>
</protein>
<gene>
    <name evidence="7" type="primary">LOC110973943</name>
</gene>
<dbReference type="PROSITE" id="PS50089">
    <property type="entry name" value="ZF_RING_2"/>
    <property type="match status" value="1"/>
</dbReference>
<accession>A0A8B7XJC1</accession>
<evidence type="ECO:0000256" key="2">
    <source>
        <dbReference type="ARBA" id="ARBA00022833"/>
    </source>
</evidence>
<dbReference type="KEGG" id="aplc:110973943"/>
<keyword evidence="6" id="KW-1185">Reference proteome</keyword>
<dbReference type="CDD" id="cd16647">
    <property type="entry name" value="mRING-HC-C3HC5_NEU1"/>
    <property type="match status" value="1"/>
</dbReference>
<proteinExistence type="predicted"/>
<dbReference type="SUPFAM" id="SSF57850">
    <property type="entry name" value="RING/U-box"/>
    <property type="match status" value="1"/>
</dbReference>
<dbReference type="OMA" id="GPWQQGQ"/>
<dbReference type="Gene3D" id="3.30.40.10">
    <property type="entry name" value="Zinc/RING finger domain, C3HC4 (zinc finger)"/>
    <property type="match status" value="1"/>
</dbReference>
<feature type="region of interest" description="Disordered" evidence="4">
    <location>
        <begin position="1"/>
        <end position="22"/>
    </location>
</feature>
<feature type="region of interest" description="Disordered" evidence="4">
    <location>
        <begin position="115"/>
        <end position="159"/>
    </location>
</feature>
<dbReference type="GO" id="GO:0008270">
    <property type="term" value="F:zinc ion binding"/>
    <property type="evidence" value="ECO:0007669"/>
    <property type="project" value="UniProtKB-KW"/>
</dbReference>
<dbReference type="RefSeq" id="XP_022080894.1">
    <property type="nucleotide sequence ID" value="XM_022225202.1"/>
</dbReference>
<keyword evidence="2" id="KW-0862">Zinc</keyword>
<reference evidence="7" key="1">
    <citation type="submission" date="2025-08" db="UniProtKB">
        <authorList>
            <consortium name="RefSeq"/>
        </authorList>
    </citation>
    <scope>IDENTIFICATION</scope>
</reference>
<evidence type="ECO:0000313" key="7">
    <source>
        <dbReference type="RefSeq" id="XP_022080894.1"/>
    </source>
</evidence>
<dbReference type="AlphaFoldDB" id="A0A8B7XJC1"/>